<feature type="domain" description="F-box associated beta-propeller type 1" evidence="1">
    <location>
        <begin position="38"/>
        <end position="182"/>
    </location>
</feature>
<organism evidence="2 3">
    <name type="scientific">Brassica cretica</name>
    <name type="common">Mustard</name>
    <dbReference type="NCBI Taxonomy" id="69181"/>
    <lineage>
        <taxon>Eukaryota</taxon>
        <taxon>Viridiplantae</taxon>
        <taxon>Streptophyta</taxon>
        <taxon>Embryophyta</taxon>
        <taxon>Tracheophyta</taxon>
        <taxon>Spermatophyta</taxon>
        <taxon>Magnoliopsida</taxon>
        <taxon>eudicotyledons</taxon>
        <taxon>Gunneridae</taxon>
        <taxon>Pentapetalae</taxon>
        <taxon>rosids</taxon>
        <taxon>malvids</taxon>
        <taxon>Brassicales</taxon>
        <taxon>Brassicaceae</taxon>
        <taxon>Brassiceae</taxon>
        <taxon>Brassica</taxon>
    </lineage>
</organism>
<dbReference type="InterPro" id="IPR006527">
    <property type="entry name" value="F-box-assoc_dom_typ1"/>
</dbReference>
<keyword evidence="3" id="KW-1185">Reference proteome</keyword>
<dbReference type="Proteomes" id="UP000266723">
    <property type="component" value="Unassembled WGS sequence"/>
</dbReference>
<evidence type="ECO:0000313" key="3">
    <source>
        <dbReference type="Proteomes" id="UP000266723"/>
    </source>
</evidence>
<evidence type="ECO:0000259" key="1">
    <source>
        <dbReference type="Pfam" id="PF07734"/>
    </source>
</evidence>
<sequence>MNPNQKHDRIHYPQNQFTTFHYEDQRFFASGLGGHTVGDEFSILPQGASIFNGSFGVKIWVTDTEIDEAEDASIQYFLVVDFSESWSTCMMREELIESFMVDEKNNKVVCCGRDGRCSNKIIIYIVGGDQNLHVCKQVHGDLAQLQFHYWQPPRGSEDYWNNQRPDDYKDLLVSYVPSLLQIPQVKSKEKND</sequence>
<reference evidence="2 3" key="1">
    <citation type="journal article" date="2020" name="BMC Genomics">
        <title>Intraspecific diversification of the crop wild relative Brassica cretica Lam. using demographic model selection.</title>
        <authorList>
            <person name="Kioukis A."/>
            <person name="Michalopoulou V.A."/>
            <person name="Briers L."/>
            <person name="Pirintsos S."/>
            <person name="Studholme D.J."/>
            <person name="Pavlidis P."/>
            <person name="Sarris P.F."/>
        </authorList>
    </citation>
    <scope>NUCLEOTIDE SEQUENCE [LARGE SCALE GENOMIC DNA]</scope>
    <source>
        <strain evidence="3">cv. PFS-1207/04</strain>
    </source>
</reference>
<name>A0ABQ7B929_BRACR</name>
<gene>
    <name evidence="2" type="ORF">DY000_02041029</name>
</gene>
<dbReference type="EMBL" id="QGKV02001507">
    <property type="protein sequence ID" value="KAF3528665.1"/>
    <property type="molecule type" value="Genomic_DNA"/>
</dbReference>
<accession>A0ABQ7B929</accession>
<comment type="caution">
    <text evidence="2">The sequence shown here is derived from an EMBL/GenBank/DDBJ whole genome shotgun (WGS) entry which is preliminary data.</text>
</comment>
<protein>
    <recommendedName>
        <fullName evidence="1">F-box associated beta-propeller type 1 domain-containing protein</fullName>
    </recommendedName>
</protein>
<dbReference type="Pfam" id="PF07734">
    <property type="entry name" value="FBA_1"/>
    <property type="match status" value="1"/>
</dbReference>
<proteinExistence type="predicted"/>
<evidence type="ECO:0000313" key="2">
    <source>
        <dbReference type="EMBL" id="KAF3528665.1"/>
    </source>
</evidence>